<dbReference type="Gene3D" id="3.30.1120.80">
    <property type="match status" value="1"/>
</dbReference>
<evidence type="ECO:0000313" key="8">
    <source>
        <dbReference type="EMBL" id="GGC53225.1"/>
    </source>
</evidence>
<dbReference type="Pfam" id="PF00884">
    <property type="entry name" value="Sulfatase"/>
    <property type="match status" value="1"/>
</dbReference>
<reference evidence="8" key="2">
    <citation type="submission" date="2020-09" db="EMBL/GenBank/DDBJ databases">
        <authorList>
            <person name="Sun Q."/>
            <person name="Zhou Y."/>
        </authorList>
    </citation>
    <scope>NUCLEOTIDE SEQUENCE</scope>
    <source>
        <strain evidence="8">CGMCC 1.15343</strain>
    </source>
</reference>
<reference evidence="8" key="1">
    <citation type="journal article" date="2014" name="Int. J. Syst. Evol. Microbiol.">
        <title>Complete genome sequence of Corynebacterium casei LMG S-19264T (=DSM 44701T), isolated from a smear-ripened cheese.</title>
        <authorList>
            <consortium name="US DOE Joint Genome Institute (JGI-PGF)"/>
            <person name="Walter F."/>
            <person name="Albersmeier A."/>
            <person name="Kalinowski J."/>
            <person name="Ruckert C."/>
        </authorList>
    </citation>
    <scope>NUCLEOTIDE SEQUENCE</scope>
    <source>
        <strain evidence="8">CGMCC 1.15343</strain>
    </source>
</reference>
<feature type="transmembrane region" description="Helical" evidence="6">
    <location>
        <begin position="41"/>
        <end position="61"/>
    </location>
</feature>
<dbReference type="EMBL" id="BMIL01000001">
    <property type="protein sequence ID" value="GGC53225.1"/>
    <property type="molecule type" value="Genomic_DNA"/>
</dbReference>
<dbReference type="InterPro" id="IPR017850">
    <property type="entry name" value="Alkaline_phosphatase_core_sf"/>
</dbReference>
<accession>A0A916X8Z7</accession>
<evidence type="ECO:0000256" key="5">
    <source>
        <dbReference type="ARBA" id="ARBA00023136"/>
    </source>
</evidence>
<dbReference type="AlphaFoldDB" id="A0A916X8Z7"/>
<evidence type="ECO:0000313" key="9">
    <source>
        <dbReference type="Proteomes" id="UP000651668"/>
    </source>
</evidence>
<dbReference type="PANTHER" id="PTHR47371:SF3">
    <property type="entry name" value="PHOSPHOGLYCEROL TRANSFERASE I"/>
    <property type="match status" value="1"/>
</dbReference>
<dbReference type="CDD" id="cd16015">
    <property type="entry name" value="LTA_synthase"/>
    <property type="match status" value="1"/>
</dbReference>
<keyword evidence="4 6" id="KW-1133">Transmembrane helix</keyword>
<dbReference type="InterPro" id="IPR050448">
    <property type="entry name" value="OpgB/LTA_synthase_biosynth"/>
</dbReference>
<dbReference type="PANTHER" id="PTHR47371">
    <property type="entry name" value="LIPOTEICHOIC ACID SYNTHASE"/>
    <property type="match status" value="1"/>
</dbReference>
<evidence type="ECO:0000256" key="6">
    <source>
        <dbReference type="SAM" id="Phobius"/>
    </source>
</evidence>
<evidence type="ECO:0000256" key="1">
    <source>
        <dbReference type="ARBA" id="ARBA00004651"/>
    </source>
</evidence>
<sequence length="523" mass="58540">MLTVINFNIYREWGTKVNYRTFEFAIHSPKEALASSRSSPLLLSFTILFALIIVAVFLARIIINWHINRKGHLLGKLAASLLLAGLTVLSIRGGFQDAPMNESMAYYSTNLTLNYAAVNTEWGLATDIKNAKYNTKNPYAYFSRENALQTIAGFYEKPDSAGLQILTTAKPNVVLIIMESHTGNVVESLGGEPGISNSIERLKGDGIFFDQIYSAAGRTDKGVVAVLSGFPAQASRSIMKENSKQSAIPALSQIFSRNGYVTPFFYGGESRFANMKSYLLSHDVKKIIEKSSFDKQYLNSSWGAFDGPVYQRMTQELATEQQPFFATMLTLTNHEPFGLPVPPRYKGDNTEDKFRSTAFYADSCLGAFIEHAKSQPWYNNTLFVVVADHGHFLPRTDLEIFDPRRYRIPLLFFGPVIKPAFKGKTIHMIGGQTDIANTLLTQLNIDAKAFTWSKDLLNPASKPFAFYNWDQGFGFMTPENTIGFDAVSKQVIYSTKPNQTNADPAVIAAKSFMQEVYQQYMEY</sequence>
<comment type="subcellular location">
    <subcellularLocation>
        <location evidence="1">Cell membrane</location>
        <topology evidence="1">Multi-pass membrane protein</topology>
    </subcellularLocation>
</comment>
<keyword evidence="5 6" id="KW-0472">Membrane</keyword>
<evidence type="ECO:0000256" key="4">
    <source>
        <dbReference type="ARBA" id="ARBA00022989"/>
    </source>
</evidence>
<keyword evidence="2" id="KW-1003">Cell membrane</keyword>
<keyword evidence="3 6" id="KW-0812">Transmembrane</keyword>
<keyword evidence="9" id="KW-1185">Reference proteome</keyword>
<dbReference type="Gene3D" id="3.40.720.10">
    <property type="entry name" value="Alkaline Phosphatase, subunit A"/>
    <property type="match status" value="1"/>
</dbReference>
<dbReference type="GO" id="GO:0005886">
    <property type="term" value="C:plasma membrane"/>
    <property type="evidence" value="ECO:0007669"/>
    <property type="project" value="UniProtKB-SubCell"/>
</dbReference>
<evidence type="ECO:0000259" key="7">
    <source>
        <dbReference type="Pfam" id="PF00884"/>
    </source>
</evidence>
<protein>
    <submittedName>
        <fullName evidence="8">Sulfatase</fullName>
    </submittedName>
</protein>
<dbReference type="SUPFAM" id="SSF53649">
    <property type="entry name" value="Alkaline phosphatase-like"/>
    <property type="match status" value="1"/>
</dbReference>
<dbReference type="InterPro" id="IPR000917">
    <property type="entry name" value="Sulfatase_N"/>
</dbReference>
<feature type="transmembrane region" description="Helical" evidence="6">
    <location>
        <begin position="73"/>
        <end position="95"/>
    </location>
</feature>
<evidence type="ECO:0000256" key="2">
    <source>
        <dbReference type="ARBA" id="ARBA00022475"/>
    </source>
</evidence>
<proteinExistence type="predicted"/>
<evidence type="ECO:0000256" key="3">
    <source>
        <dbReference type="ARBA" id="ARBA00022692"/>
    </source>
</evidence>
<name>A0A916X8Z7_9SPHI</name>
<dbReference type="Proteomes" id="UP000651668">
    <property type="component" value="Unassembled WGS sequence"/>
</dbReference>
<comment type="caution">
    <text evidence="8">The sequence shown here is derived from an EMBL/GenBank/DDBJ whole genome shotgun (WGS) entry which is preliminary data.</text>
</comment>
<organism evidence="8 9">
    <name type="scientific">Pedobacter quisquiliarum</name>
    <dbReference type="NCBI Taxonomy" id="1834438"/>
    <lineage>
        <taxon>Bacteria</taxon>
        <taxon>Pseudomonadati</taxon>
        <taxon>Bacteroidota</taxon>
        <taxon>Sphingobacteriia</taxon>
        <taxon>Sphingobacteriales</taxon>
        <taxon>Sphingobacteriaceae</taxon>
        <taxon>Pedobacter</taxon>
    </lineage>
</organism>
<gene>
    <name evidence="8" type="ORF">GCM10011387_03440</name>
</gene>
<feature type="domain" description="Sulfatase N-terminal" evidence="7">
    <location>
        <begin position="171"/>
        <end position="444"/>
    </location>
</feature>